<reference evidence="1 2" key="1">
    <citation type="submission" date="2018-11" db="EMBL/GenBank/DDBJ databases">
        <authorList>
            <consortium name="Pathogen Informatics"/>
        </authorList>
    </citation>
    <scope>NUCLEOTIDE SEQUENCE [LARGE SCALE GENOMIC DNA]</scope>
</reference>
<dbReference type="SUPFAM" id="SSF56672">
    <property type="entry name" value="DNA/RNA polymerases"/>
    <property type="match status" value="1"/>
</dbReference>
<dbReference type="InterPro" id="IPR043502">
    <property type="entry name" value="DNA/RNA_pol_sf"/>
</dbReference>
<name>A0A3P7RRL3_DIBLA</name>
<keyword evidence="2" id="KW-1185">Reference proteome</keyword>
<evidence type="ECO:0000313" key="1">
    <source>
        <dbReference type="EMBL" id="VDN43459.1"/>
    </source>
</evidence>
<dbReference type="InterPro" id="IPR043128">
    <property type="entry name" value="Rev_trsase/Diguanyl_cyclase"/>
</dbReference>
<proteinExistence type="predicted"/>
<accession>A0A3P7RRL3</accession>
<gene>
    <name evidence="1" type="ORF">DILT_LOCUS19100</name>
</gene>
<dbReference type="AlphaFoldDB" id="A0A3P7RRL3"/>
<dbReference type="OrthoDB" id="5807442at2759"/>
<dbReference type="Proteomes" id="UP000281553">
    <property type="component" value="Unassembled WGS sequence"/>
</dbReference>
<evidence type="ECO:0000313" key="2">
    <source>
        <dbReference type="Proteomes" id="UP000281553"/>
    </source>
</evidence>
<protein>
    <submittedName>
        <fullName evidence="1">Uncharacterized protein</fullName>
    </submittedName>
</protein>
<sequence length="68" mass="7851">MNAMLSGIPGTAGYLYDIISMGRSPAELQDRVCAVLERVQEYGFRLRADEYQFFLEYIKYIGFIFDPT</sequence>
<feature type="non-terminal residue" evidence="1">
    <location>
        <position position="68"/>
    </location>
</feature>
<organism evidence="1 2">
    <name type="scientific">Dibothriocephalus latus</name>
    <name type="common">Fish tapeworm</name>
    <name type="synonym">Diphyllobothrium latum</name>
    <dbReference type="NCBI Taxonomy" id="60516"/>
    <lineage>
        <taxon>Eukaryota</taxon>
        <taxon>Metazoa</taxon>
        <taxon>Spiralia</taxon>
        <taxon>Lophotrochozoa</taxon>
        <taxon>Platyhelminthes</taxon>
        <taxon>Cestoda</taxon>
        <taxon>Eucestoda</taxon>
        <taxon>Diphyllobothriidea</taxon>
        <taxon>Diphyllobothriidae</taxon>
        <taxon>Dibothriocephalus</taxon>
    </lineage>
</organism>
<dbReference type="Gene3D" id="3.30.70.270">
    <property type="match status" value="1"/>
</dbReference>
<dbReference type="EMBL" id="UYRU01107945">
    <property type="protein sequence ID" value="VDN43459.1"/>
    <property type="molecule type" value="Genomic_DNA"/>
</dbReference>